<keyword evidence="1" id="KW-0472">Membrane</keyword>
<keyword evidence="1" id="KW-1133">Transmembrane helix</keyword>
<dbReference type="EMBL" id="LR962863">
    <property type="protein sequence ID" value="CAD7360413.1"/>
    <property type="molecule type" value="Genomic_DNA"/>
</dbReference>
<organism evidence="3">
    <name type="scientific">Staphylococcus schleiferi</name>
    <dbReference type="NCBI Taxonomy" id="1295"/>
    <lineage>
        <taxon>Bacteria</taxon>
        <taxon>Bacillati</taxon>
        <taxon>Bacillota</taxon>
        <taxon>Bacilli</taxon>
        <taxon>Bacillales</taxon>
        <taxon>Staphylococcaceae</taxon>
        <taxon>Staphylococcus</taxon>
    </lineage>
</organism>
<dbReference type="Proteomes" id="UP000264146">
    <property type="component" value="Chromosome"/>
</dbReference>
<feature type="transmembrane region" description="Helical" evidence="1">
    <location>
        <begin position="6"/>
        <end position="22"/>
    </location>
</feature>
<dbReference type="EMBL" id="UHEF01000001">
    <property type="protein sequence ID" value="SUM89965.1"/>
    <property type="molecule type" value="Genomic_DNA"/>
</dbReference>
<proteinExistence type="predicted"/>
<reference evidence="3" key="1">
    <citation type="submission" date="2018-06" db="EMBL/GenBank/DDBJ databases">
        <authorList>
            <consortium name="Pathogen Informatics"/>
            <person name="Doyle S."/>
        </authorList>
    </citation>
    <scope>NUCLEOTIDE SEQUENCE [LARGE SCALE GENOMIC DNA]</scope>
    <source>
        <strain evidence="3">NCTC12218</strain>
    </source>
</reference>
<evidence type="ECO:0000313" key="4">
    <source>
        <dbReference type="Proteomes" id="UP000264146"/>
    </source>
</evidence>
<sequence>MNPMILGFIFVPFLYMFFKLKMKNLYNFKNRIFIIFRLYKRPKKKAMPLFNSEIA</sequence>
<evidence type="ECO:0000256" key="1">
    <source>
        <dbReference type="SAM" id="Phobius"/>
    </source>
</evidence>
<name>A0A7Z7QRH1_STASC</name>
<gene>
    <name evidence="3" type="ORF">NCTC12218_02089</name>
</gene>
<keyword evidence="1" id="KW-0812">Transmembrane</keyword>
<reference evidence="2 4" key="2">
    <citation type="submission" date="2020-11" db="EMBL/GenBank/DDBJ databases">
        <authorList>
            <consortium name="Pathogen Informatics"/>
        </authorList>
    </citation>
    <scope>NUCLEOTIDE SEQUENCE [LARGE SCALE GENOMIC DNA]</scope>
    <source>
        <strain evidence="2 4">NCTC12218</strain>
    </source>
</reference>
<accession>A0A7Z7QRH1</accession>
<dbReference type="AlphaFoldDB" id="A0A7Z7QRH1"/>
<evidence type="ECO:0000313" key="2">
    <source>
        <dbReference type="EMBL" id="CAD7360413.1"/>
    </source>
</evidence>
<protein>
    <submittedName>
        <fullName evidence="3">Uncharacterized protein</fullName>
    </submittedName>
</protein>
<evidence type="ECO:0000313" key="3">
    <source>
        <dbReference type="EMBL" id="SUM89965.1"/>
    </source>
</evidence>